<dbReference type="SUPFAM" id="SSF51206">
    <property type="entry name" value="cAMP-binding domain-like"/>
    <property type="match status" value="1"/>
</dbReference>
<reference evidence="6" key="1">
    <citation type="submission" date="2022-03" db="EMBL/GenBank/DDBJ databases">
        <title>Identification of a novel bacterium isolated from mangrove sediments.</title>
        <authorList>
            <person name="Pan X."/>
        </authorList>
    </citation>
    <scope>NUCLEOTIDE SEQUENCE</scope>
    <source>
        <strain evidence="6">B2637</strain>
    </source>
</reference>
<proteinExistence type="predicted"/>
<evidence type="ECO:0000256" key="3">
    <source>
        <dbReference type="ARBA" id="ARBA00023163"/>
    </source>
</evidence>
<feature type="domain" description="Cyclic nucleotide-binding" evidence="4">
    <location>
        <begin position="12"/>
        <end position="81"/>
    </location>
</feature>
<dbReference type="CDD" id="cd00038">
    <property type="entry name" value="CAP_ED"/>
    <property type="match status" value="1"/>
</dbReference>
<evidence type="ECO:0000259" key="4">
    <source>
        <dbReference type="PROSITE" id="PS50042"/>
    </source>
</evidence>
<dbReference type="InterPro" id="IPR012318">
    <property type="entry name" value="HTH_CRP"/>
</dbReference>
<dbReference type="Pfam" id="PF13545">
    <property type="entry name" value="HTH_Crp_2"/>
    <property type="match status" value="1"/>
</dbReference>
<dbReference type="PROSITE" id="PS50042">
    <property type="entry name" value="CNMP_BINDING_3"/>
    <property type="match status" value="1"/>
</dbReference>
<dbReference type="SUPFAM" id="SSF46785">
    <property type="entry name" value="Winged helix' DNA-binding domain"/>
    <property type="match status" value="1"/>
</dbReference>
<protein>
    <submittedName>
        <fullName evidence="6">Crp/Fnr family transcriptional regulator</fullName>
    </submittedName>
</protein>
<dbReference type="InterPro" id="IPR014710">
    <property type="entry name" value="RmlC-like_jellyroll"/>
</dbReference>
<evidence type="ECO:0000256" key="1">
    <source>
        <dbReference type="ARBA" id="ARBA00023015"/>
    </source>
</evidence>
<name>A0ABT0ACA4_9SPHN</name>
<dbReference type="Pfam" id="PF00027">
    <property type="entry name" value="cNMP_binding"/>
    <property type="match status" value="1"/>
</dbReference>
<evidence type="ECO:0000256" key="2">
    <source>
        <dbReference type="ARBA" id="ARBA00023125"/>
    </source>
</evidence>
<dbReference type="InterPro" id="IPR018490">
    <property type="entry name" value="cNMP-bd_dom_sf"/>
</dbReference>
<dbReference type="InterPro" id="IPR036390">
    <property type="entry name" value="WH_DNA-bd_sf"/>
</dbReference>
<keyword evidence="1" id="KW-0805">Transcription regulation</keyword>
<dbReference type="RefSeq" id="WP_243799337.1">
    <property type="nucleotide sequence ID" value="NZ_JALHAT010000012.1"/>
</dbReference>
<feature type="domain" description="HTH crp-type" evidence="5">
    <location>
        <begin position="144"/>
        <end position="210"/>
    </location>
</feature>
<keyword evidence="7" id="KW-1185">Reference proteome</keyword>
<dbReference type="EMBL" id="JALHAT010000012">
    <property type="protein sequence ID" value="MCJ1960833.1"/>
    <property type="molecule type" value="Genomic_DNA"/>
</dbReference>
<dbReference type="PROSITE" id="PS51063">
    <property type="entry name" value="HTH_CRP_2"/>
    <property type="match status" value="1"/>
</dbReference>
<sequence length="217" mass="23726">MNEHEMEEALSTVLRCPREAVRDLLPIFSWKRLSAKQVLASQGEISRQCWILIEGAVRAETIGANGQLQQLAQYGPGEFFGAYPEATVHRADICAASRSLLLCCDAPRLVAAVERQVDLAAGMVRLLARQLDRTLDRMVMRSTYSAAGRVYAELLALAGSALTLTPPPRVTALALAANTTRETASRALAVLVRRGIVTRDDTSLVIHSPRMIEELIC</sequence>
<evidence type="ECO:0000313" key="7">
    <source>
        <dbReference type="Proteomes" id="UP001162802"/>
    </source>
</evidence>
<dbReference type="Gene3D" id="2.60.120.10">
    <property type="entry name" value="Jelly Rolls"/>
    <property type="match status" value="1"/>
</dbReference>
<dbReference type="Proteomes" id="UP001162802">
    <property type="component" value="Unassembled WGS sequence"/>
</dbReference>
<organism evidence="6 7">
    <name type="scientific">Novosphingobium mangrovi</name>
    <name type="common">ex Hu et al. 2023</name>
    <dbReference type="NCBI Taxonomy" id="2930094"/>
    <lineage>
        <taxon>Bacteria</taxon>
        <taxon>Pseudomonadati</taxon>
        <taxon>Pseudomonadota</taxon>
        <taxon>Alphaproteobacteria</taxon>
        <taxon>Sphingomonadales</taxon>
        <taxon>Sphingomonadaceae</taxon>
        <taxon>Novosphingobium</taxon>
    </lineage>
</organism>
<gene>
    <name evidence="6" type="ORF">MTR65_09100</name>
</gene>
<keyword evidence="2" id="KW-0238">DNA-binding</keyword>
<keyword evidence="3" id="KW-0804">Transcription</keyword>
<evidence type="ECO:0000259" key="5">
    <source>
        <dbReference type="PROSITE" id="PS51063"/>
    </source>
</evidence>
<comment type="caution">
    <text evidence="6">The sequence shown here is derived from an EMBL/GenBank/DDBJ whole genome shotgun (WGS) entry which is preliminary data.</text>
</comment>
<dbReference type="InterPro" id="IPR000595">
    <property type="entry name" value="cNMP-bd_dom"/>
</dbReference>
<accession>A0ABT0ACA4</accession>
<evidence type="ECO:0000313" key="6">
    <source>
        <dbReference type="EMBL" id="MCJ1960833.1"/>
    </source>
</evidence>